<dbReference type="Proteomes" id="UP000001694">
    <property type="component" value="Chromosome"/>
</dbReference>
<name>B1Y8Q9_PYRNV</name>
<dbReference type="AlphaFoldDB" id="B1Y8Q9"/>
<dbReference type="HOGENOM" id="CLU_2461886_0_0_2"/>
<dbReference type="STRING" id="444157.Tneu_1211"/>
<reference evidence="1" key="1">
    <citation type="submission" date="2008-03" db="EMBL/GenBank/DDBJ databases">
        <title>Complete sequence of Thermoproteus neutrophilus V24Sta.</title>
        <authorList>
            <consortium name="US DOE Joint Genome Institute"/>
            <person name="Copeland A."/>
            <person name="Lucas S."/>
            <person name="Lapidus A."/>
            <person name="Glavina del Rio T."/>
            <person name="Dalin E."/>
            <person name="Tice H."/>
            <person name="Bruce D."/>
            <person name="Goodwin L."/>
            <person name="Pitluck S."/>
            <person name="Sims D."/>
            <person name="Brettin T."/>
            <person name="Detter J.C."/>
            <person name="Han C."/>
            <person name="Kuske C.R."/>
            <person name="Schmutz J."/>
            <person name="Larimer F."/>
            <person name="Land M."/>
            <person name="Hauser L."/>
            <person name="Kyrpides N."/>
            <person name="Mikhailova N."/>
            <person name="Biddle J.F."/>
            <person name="Zhang Z."/>
            <person name="Fitz-Gibbon S.T."/>
            <person name="Lowe T.M."/>
            <person name="Saltikov C."/>
            <person name="House C.H."/>
            <person name="Richardson P."/>
        </authorList>
    </citation>
    <scope>NUCLEOTIDE SEQUENCE [LARGE SCALE GENOMIC DNA]</scope>
    <source>
        <strain evidence="1">V24Sta</strain>
    </source>
</reference>
<accession>B1Y8Q9</accession>
<gene>
    <name evidence="1" type="ordered locus">Tneu_1211</name>
</gene>
<dbReference type="RefSeq" id="WP_012350557.1">
    <property type="nucleotide sequence ID" value="NC_010525.1"/>
</dbReference>
<proteinExistence type="predicted"/>
<dbReference type="eggNOG" id="arCOG05618">
    <property type="taxonomic scope" value="Archaea"/>
</dbReference>
<protein>
    <submittedName>
        <fullName evidence="1">Uncharacterized protein</fullName>
    </submittedName>
</protein>
<dbReference type="GeneID" id="6166274"/>
<sequence>MRLELALIPMIFAVAVSTLAFIKPIQIYRVDLSPLFIYWPEALRYAEMGDPTAVYRVTGLVRCSASGPIEAPPGVAYRALNLSCRFSPW</sequence>
<keyword evidence="2" id="KW-1185">Reference proteome</keyword>
<evidence type="ECO:0000313" key="1">
    <source>
        <dbReference type="EMBL" id="ACB40138.1"/>
    </source>
</evidence>
<organism evidence="1 2">
    <name type="scientific">Pyrobaculum neutrophilum (strain DSM 2338 / JCM 9278 / NBRC 100436 / V24Sta)</name>
    <name type="common">Thermoproteus neutrophilus</name>
    <dbReference type="NCBI Taxonomy" id="444157"/>
    <lineage>
        <taxon>Archaea</taxon>
        <taxon>Thermoproteota</taxon>
        <taxon>Thermoprotei</taxon>
        <taxon>Thermoproteales</taxon>
        <taxon>Thermoproteaceae</taxon>
        <taxon>Pyrobaculum</taxon>
    </lineage>
</organism>
<evidence type="ECO:0000313" key="2">
    <source>
        <dbReference type="Proteomes" id="UP000001694"/>
    </source>
</evidence>
<dbReference type="EMBL" id="CP001014">
    <property type="protein sequence ID" value="ACB40138.1"/>
    <property type="molecule type" value="Genomic_DNA"/>
</dbReference>
<dbReference type="KEGG" id="tne:Tneu_1211"/>
<dbReference type="OrthoDB" id="27879at2157"/>